<dbReference type="PANTHER" id="PTHR12231:SF253">
    <property type="entry name" value="DPR-INTERACTING PROTEIN ETA, ISOFORM B-RELATED"/>
    <property type="match status" value="1"/>
</dbReference>
<sequence length="341" mass="36732">MQTIPTFIYSMINCKCLLSSGDTGESVSPPKIASSPTSSTVREYNSASFRCKAEGLPIPVITWYRNGSSLIVRDRHTAQPNNTLLLRNVTFSDHGTYTCLASSVLGNDSVSAILTVQVPVKITQGPKSTAIEGSDLRLICAATGQPKPSISWERLGSTLDTKRLIVDGATFILKSSKVSDSGTYSCRAENLINFETASGSVVVVPKLHFTVSPPQNVTIFAVETSVVVTWSRSNGPQLTARHRTLANGSLVIEKASLADQSTYICTARNFLASLNFRVGVNIYFPSSCSEIKRAGFSERKMYLISPKGLTPFAVHCDMRDKNGIGVTVFGTLVSGFENPGT</sequence>
<feature type="domain" description="Ig-like" evidence="11">
    <location>
        <begin position="228"/>
        <end position="281"/>
    </location>
</feature>
<dbReference type="InterPro" id="IPR002181">
    <property type="entry name" value="Fibrinogen_a/b/g_C_dom"/>
</dbReference>
<dbReference type="SUPFAM" id="SSF56496">
    <property type="entry name" value="Fibrinogen C-terminal domain-like"/>
    <property type="match status" value="1"/>
</dbReference>
<reference evidence="13 14" key="1">
    <citation type="journal article" date="2018" name="Sci. Rep.">
        <title>Comparative analysis of the Pocillopora damicornis genome highlights role of immune system in coral evolution.</title>
        <authorList>
            <person name="Cunning R."/>
            <person name="Bay R.A."/>
            <person name="Gillette P."/>
            <person name="Baker A.C."/>
            <person name="Traylor-Knowles N."/>
        </authorList>
    </citation>
    <scope>NUCLEOTIDE SEQUENCE [LARGE SCALE GENOMIC DNA]</scope>
    <source>
        <strain evidence="13">RSMAS</strain>
        <tissue evidence="13">Whole animal</tissue>
    </source>
</reference>
<evidence type="ECO:0000256" key="3">
    <source>
        <dbReference type="ARBA" id="ARBA00022475"/>
    </source>
</evidence>
<dbReference type="InterPro" id="IPR013783">
    <property type="entry name" value="Ig-like_fold"/>
</dbReference>
<dbReference type="AlphaFoldDB" id="A0A3M6UQ32"/>
<dbReference type="InterPro" id="IPR007110">
    <property type="entry name" value="Ig-like_dom"/>
</dbReference>
<keyword evidence="4" id="KW-0964">Secreted</keyword>
<dbReference type="InterPro" id="IPR051170">
    <property type="entry name" value="Neural/epithelial_adhesion"/>
</dbReference>
<dbReference type="Proteomes" id="UP000275408">
    <property type="component" value="Unassembled WGS sequence"/>
</dbReference>
<dbReference type="PROSITE" id="PS51406">
    <property type="entry name" value="FIBRINOGEN_C_2"/>
    <property type="match status" value="1"/>
</dbReference>
<dbReference type="InterPro" id="IPR036179">
    <property type="entry name" value="Ig-like_dom_sf"/>
</dbReference>
<accession>A0A3M6UQ32</accession>
<dbReference type="FunFam" id="2.60.40.10:FF:000273">
    <property type="entry name" value="contactin-3 isoform X1"/>
    <property type="match status" value="1"/>
</dbReference>
<evidence type="ECO:0000256" key="4">
    <source>
        <dbReference type="ARBA" id="ARBA00022530"/>
    </source>
</evidence>
<organism evidence="13 14">
    <name type="scientific">Pocillopora damicornis</name>
    <name type="common">Cauliflower coral</name>
    <name type="synonym">Millepora damicornis</name>
    <dbReference type="NCBI Taxonomy" id="46731"/>
    <lineage>
        <taxon>Eukaryota</taxon>
        <taxon>Metazoa</taxon>
        <taxon>Cnidaria</taxon>
        <taxon>Anthozoa</taxon>
        <taxon>Hexacorallia</taxon>
        <taxon>Scleractinia</taxon>
        <taxon>Astrocoeniina</taxon>
        <taxon>Pocilloporidae</taxon>
        <taxon>Pocillopora</taxon>
    </lineage>
</organism>
<keyword evidence="6" id="KW-0677">Repeat</keyword>
<dbReference type="GO" id="GO:0005886">
    <property type="term" value="C:plasma membrane"/>
    <property type="evidence" value="ECO:0007669"/>
    <property type="project" value="UniProtKB-SubCell"/>
</dbReference>
<evidence type="ECO:0000313" key="13">
    <source>
        <dbReference type="EMBL" id="RMX55654.1"/>
    </source>
</evidence>
<evidence type="ECO:0000256" key="9">
    <source>
        <dbReference type="ARBA" id="ARBA00023180"/>
    </source>
</evidence>
<dbReference type="Gene3D" id="3.90.215.10">
    <property type="entry name" value="Gamma Fibrinogen, chain A, domain 1"/>
    <property type="match status" value="1"/>
</dbReference>
<evidence type="ECO:0000256" key="10">
    <source>
        <dbReference type="ARBA" id="ARBA00023319"/>
    </source>
</evidence>
<evidence type="ECO:0008006" key="15">
    <source>
        <dbReference type="Google" id="ProtNLM"/>
    </source>
</evidence>
<keyword evidence="8" id="KW-1015">Disulfide bond</keyword>
<evidence type="ECO:0000256" key="5">
    <source>
        <dbReference type="ARBA" id="ARBA00022729"/>
    </source>
</evidence>
<evidence type="ECO:0000256" key="1">
    <source>
        <dbReference type="ARBA" id="ARBA00004236"/>
    </source>
</evidence>
<dbReference type="SMART" id="SM00408">
    <property type="entry name" value="IGc2"/>
    <property type="match status" value="3"/>
</dbReference>
<feature type="domain" description="Fibrinogen C-terminal" evidence="12">
    <location>
        <begin position="279"/>
        <end position="341"/>
    </location>
</feature>
<dbReference type="InterPro" id="IPR003599">
    <property type="entry name" value="Ig_sub"/>
</dbReference>
<protein>
    <recommendedName>
        <fullName evidence="15">Ig-like domain-containing protein</fullName>
    </recommendedName>
</protein>
<comment type="caution">
    <text evidence="13">The sequence shown here is derived from an EMBL/GenBank/DDBJ whole genome shotgun (WGS) entry which is preliminary data.</text>
</comment>
<comment type="subcellular location">
    <subcellularLocation>
        <location evidence="1">Cell membrane</location>
    </subcellularLocation>
    <subcellularLocation>
        <location evidence="2">Secreted</location>
        <location evidence="2">Extracellular space</location>
        <location evidence="2">Extracellular matrix</location>
    </subcellularLocation>
</comment>
<gene>
    <name evidence="13" type="ORF">pdam_00001691</name>
</gene>
<feature type="domain" description="Ig-like" evidence="11">
    <location>
        <begin position="119"/>
        <end position="202"/>
    </location>
</feature>
<keyword evidence="4" id="KW-0272">Extracellular matrix</keyword>
<proteinExistence type="predicted"/>
<dbReference type="OrthoDB" id="5985926at2759"/>
<evidence type="ECO:0000256" key="6">
    <source>
        <dbReference type="ARBA" id="ARBA00022737"/>
    </source>
</evidence>
<dbReference type="PROSITE" id="PS50835">
    <property type="entry name" value="IG_LIKE"/>
    <property type="match status" value="3"/>
</dbReference>
<evidence type="ECO:0000256" key="8">
    <source>
        <dbReference type="ARBA" id="ARBA00023157"/>
    </source>
</evidence>
<keyword evidence="3" id="KW-1003">Cell membrane</keyword>
<dbReference type="InterPro" id="IPR036056">
    <property type="entry name" value="Fibrinogen-like_C"/>
</dbReference>
<dbReference type="InterPro" id="IPR003598">
    <property type="entry name" value="Ig_sub2"/>
</dbReference>
<dbReference type="SUPFAM" id="SSF48726">
    <property type="entry name" value="Immunoglobulin"/>
    <property type="match status" value="3"/>
</dbReference>
<dbReference type="EMBL" id="RCHS01001028">
    <property type="protein sequence ID" value="RMX55654.1"/>
    <property type="molecule type" value="Genomic_DNA"/>
</dbReference>
<evidence type="ECO:0000256" key="7">
    <source>
        <dbReference type="ARBA" id="ARBA00023136"/>
    </source>
</evidence>
<keyword evidence="9" id="KW-0325">Glycoprotein</keyword>
<keyword evidence="7" id="KW-0472">Membrane</keyword>
<dbReference type="Gene3D" id="2.60.40.10">
    <property type="entry name" value="Immunoglobulins"/>
    <property type="match status" value="3"/>
</dbReference>
<keyword evidence="5" id="KW-0732">Signal</keyword>
<keyword evidence="14" id="KW-1185">Reference proteome</keyword>
<dbReference type="SMART" id="SM00409">
    <property type="entry name" value="IG"/>
    <property type="match status" value="3"/>
</dbReference>
<dbReference type="PANTHER" id="PTHR12231">
    <property type="entry name" value="CTX-RELATED TYPE I TRANSMEMBRANE PROTEIN"/>
    <property type="match status" value="1"/>
</dbReference>
<keyword evidence="10" id="KW-0393">Immunoglobulin domain</keyword>
<evidence type="ECO:0000259" key="12">
    <source>
        <dbReference type="PROSITE" id="PS51406"/>
    </source>
</evidence>
<name>A0A3M6UQ32_POCDA</name>
<dbReference type="Pfam" id="PF13927">
    <property type="entry name" value="Ig_3"/>
    <property type="match status" value="2"/>
</dbReference>
<feature type="domain" description="Ig-like" evidence="11">
    <location>
        <begin position="30"/>
        <end position="115"/>
    </location>
</feature>
<dbReference type="InterPro" id="IPR014716">
    <property type="entry name" value="Fibrinogen_a/b/g_C_1"/>
</dbReference>
<evidence type="ECO:0000259" key="11">
    <source>
        <dbReference type="PROSITE" id="PS50835"/>
    </source>
</evidence>
<dbReference type="STRING" id="46731.A0A3M6UQ32"/>
<evidence type="ECO:0000313" key="14">
    <source>
        <dbReference type="Proteomes" id="UP000275408"/>
    </source>
</evidence>
<evidence type="ECO:0000256" key="2">
    <source>
        <dbReference type="ARBA" id="ARBA00004498"/>
    </source>
</evidence>